<reference evidence="1 2" key="1">
    <citation type="submission" date="2015-09" db="EMBL/GenBank/DDBJ databases">
        <title>Draft genome sequence of a Caloramator mitchellensis, a moderate thermophile from the Great Artesian Basin of Australia.</title>
        <authorList>
            <person name="Patel B.K."/>
        </authorList>
    </citation>
    <scope>NUCLEOTIDE SEQUENCE [LARGE SCALE GENOMIC DNA]</scope>
    <source>
        <strain evidence="1 2">VF08</strain>
    </source>
</reference>
<evidence type="ECO:0008006" key="3">
    <source>
        <dbReference type="Google" id="ProtNLM"/>
    </source>
</evidence>
<protein>
    <recommendedName>
        <fullName evidence="3">Flagellar operon protein</fullName>
    </recommendedName>
</protein>
<dbReference type="STRING" id="908809.ABG79_01246"/>
<dbReference type="AlphaFoldDB" id="A0A0R3JXH3"/>
<dbReference type="Proteomes" id="UP000052015">
    <property type="component" value="Unassembled WGS sequence"/>
</dbReference>
<accession>A0A0R3JXH3</accession>
<organism evidence="1 2">
    <name type="scientific">Caloramator mitchellensis</name>
    <dbReference type="NCBI Taxonomy" id="908809"/>
    <lineage>
        <taxon>Bacteria</taxon>
        <taxon>Bacillati</taxon>
        <taxon>Bacillota</taxon>
        <taxon>Clostridia</taxon>
        <taxon>Eubacteriales</taxon>
        <taxon>Clostridiaceae</taxon>
        <taxon>Caloramator</taxon>
    </lineage>
</organism>
<dbReference type="EMBL" id="LKHP01000005">
    <property type="protein sequence ID" value="KRQ87053.1"/>
    <property type="molecule type" value="Genomic_DNA"/>
</dbReference>
<comment type="caution">
    <text evidence="1">The sequence shown here is derived from an EMBL/GenBank/DDBJ whole genome shotgun (WGS) entry which is preliminary data.</text>
</comment>
<dbReference type="NCBIfam" id="TIGR02530">
    <property type="entry name" value="flg_new"/>
    <property type="match status" value="1"/>
</dbReference>
<sequence length="120" mass="13632">MTINRVENINLQENNNLNRRIERAVDFAKILEGYEKNEVKFSGHALERLRARNINLSDDDISKINMAVRKLKEKGGKESLIICNNIAFLTSIKNNTVITAIDSESIKENVFTNIDSAIII</sequence>
<keyword evidence="2" id="KW-1185">Reference proteome</keyword>
<name>A0A0R3JXH3_CALMK</name>
<proteinExistence type="predicted"/>
<dbReference type="RefSeq" id="WP_242859314.1">
    <property type="nucleotide sequence ID" value="NZ_LKHP01000005.1"/>
</dbReference>
<dbReference type="Pfam" id="PF12611">
    <property type="entry name" value="Flagellar_put"/>
    <property type="match status" value="1"/>
</dbReference>
<dbReference type="PATRIC" id="fig|908809.3.peg.1253"/>
<evidence type="ECO:0000313" key="2">
    <source>
        <dbReference type="Proteomes" id="UP000052015"/>
    </source>
</evidence>
<dbReference type="InterPro" id="IPR013367">
    <property type="entry name" value="Flagellar_put"/>
</dbReference>
<evidence type="ECO:0000313" key="1">
    <source>
        <dbReference type="EMBL" id="KRQ87053.1"/>
    </source>
</evidence>
<gene>
    <name evidence="1" type="ORF">ABG79_01246</name>
</gene>